<dbReference type="InterPro" id="IPR012340">
    <property type="entry name" value="NA-bd_OB-fold"/>
</dbReference>
<dbReference type="Proteomes" id="UP000746535">
    <property type="component" value="Unassembled WGS sequence"/>
</dbReference>
<dbReference type="RefSeq" id="WP_168083085.1">
    <property type="nucleotide sequence ID" value="NZ_JAAVJI010000003.1"/>
</dbReference>
<sequence>MDIQWWYWAVAGVTLILLELLLTSFFIVWFGLGALLVALLLWLIPALGIGTQLAAWGIASVALTLLWFRVFRAGLQRGPQWSADDALGEIGLLTVQVNAFQRGKVRFQKPLMGAEEWPCLANTHIPAGERVRVLAVEGNLVRVGPAGEA</sequence>
<reference evidence="7 8" key="1">
    <citation type="submission" date="2020-03" db="EMBL/GenBank/DDBJ databases">
        <authorList>
            <person name="Wang L."/>
            <person name="He N."/>
            <person name="Li Y."/>
            <person name="Fang Y."/>
            <person name="Zhang F."/>
        </authorList>
    </citation>
    <scope>NUCLEOTIDE SEQUENCE [LARGE SCALE GENOMIC DNA]</scope>
    <source>
        <strain evidence="8">hsmgli-8</strain>
    </source>
</reference>
<name>A0ABX0YER6_9PSED</name>
<gene>
    <name evidence="7" type="ORF">HBH25_07520</name>
</gene>
<dbReference type="PANTHER" id="PTHR33507:SF3">
    <property type="entry name" value="INNER MEMBRANE PROTEIN YBBJ"/>
    <property type="match status" value="1"/>
</dbReference>
<evidence type="ECO:0000313" key="7">
    <source>
        <dbReference type="EMBL" id="NJP00709.1"/>
    </source>
</evidence>
<comment type="caution">
    <text evidence="7">The sequence shown here is derived from an EMBL/GenBank/DDBJ whole genome shotgun (WGS) entry which is preliminary data.</text>
</comment>
<protein>
    <submittedName>
        <fullName evidence="7">NfeD family protein</fullName>
    </submittedName>
</protein>
<evidence type="ECO:0000256" key="4">
    <source>
        <dbReference type="ARBA" id="ARBA00023136"/>
    </source>
</evidence>
<evidence type="ECO:0000256" key="1">
    <source>
        <dbReference type="ARBA" id="ARBA00004141"/>
    </source>
</evidence>
<feature type="domain" description="NfeD-like C-terminal" evidence="6">
    <location>
        <begin position="84"/>
        <end position="145"/>
    </location>
</feature>
<dbReference type="InterPro" id="IPR052165">
    <property type="entry name" value="Membrane_assoc_protease"/>
</dbReference>
<keyword evidence="2 5" id="KW-0812">Transmembrane</keyword>
<dbReference type="EMBL" id="JAAVJI010000003">
    <property type="protein sequence ID" value="NJP00709.1"/>
    <property type="molecule type" value="Genomic_DNA"/>
</dbReference>
<evidence type="ECO:0000313" key="8">
    <source>
        <dbReference type="Proteomes" id="UP000746535"/>
    </source>
</evidence>
<keyword evidence="8" id="KW-1185">Reference proteome</keyword>
<evidence type="ECO:0000259" key="6">
    <source>
        <dbReference type="Pfam" id="PF01957"/>
    </source>
</evidence>
<comment type="subcellular location">
    <subcellularLocation>
        <location evidence="1">Membrane</location>
        <topology evidence="1">Multi-pass membrane protein</topology>
    </subcellularLocation>
</comment>
<feature type="transmembrane region" description="Helical" evidence="5">
    <location>
        <begin position="27"/>
        <end position="47"/>
    </location>
</feature>
<evidence type="ECO:0000256" key="2">
    <source>
        <dbReference type="ARBA" id="ARBA00022692"/>
    </source>
</evidence>
<feature type="transmembrane region" description="Helical" evidence="5">
    <location>
        <begin position="6"/>
        <end position="22"/>
    </location>
</feature>
<organism evidence="7 8">
    <name type="scientific">Pseudomonas quercus</name>
    <dbReference type="NCBI Taxonomy" id="2722792"/>
    <lineage>
        <taxon>Bacteria</taxon>
        <taxon>Pseudomonadati</taxon>
        <taxon>Pseudomonadota</taxon>
        <taxon>Gammaproteobacteria</taxon>
        <taxon>Pseudomonadales</taxon>
        <taxon>Pseudomonadaceae</taxon>
        <taxon>Pseudomonas</taxon>
    </lineage>
</organism>
<evidence type="ECO:0000256" key="5">
    <source>
        <dbReference type="SAM" id="Phobius"/>
    </source>
</evidence>
<dbReference type="InterPro" id="IPR002810">
    <property type="entry name" value="NfeD-like_C"/>
</dbReference>
<keyword evidence="3 5" id="KW-1133">Transmembrane helix</keyword>
<accession>A0ABX0YER6</accession>
<keyword evidence="4 5" id="KW-0472">Membrane</keyword>
<feature type="transmembrane region" description="Helical" evidence="5">
    <location>
        <begin position="53"/>
        <end position="71"/>
    </location>
</feature>
<proteinExistence type="predicted"/>
<dbReference type="PANTHER" id="PTHR33507">
    <property type="entry name" value="INNER MEMBRANE PROTEIN YBBJ"/>
    <property type="match status" value="1"/>
</dbReference>
<evidence type="ECO:0000256" key="3">
    <source>
        <dbReference type="ARBA" id="ARBA00022989"/>
    </source>
</evidence>
<dbReference type="Pfam" id="PF01957">
    <property type="entry name" value="NfeD"/>
    <property type="match status" value="1"/>
</dbReference>
<dbReference type="Gene3D" id="2.40.50.140">
    <property type="entry name" value="Nucleic acid-binding proteins"/>
    <property type="match status" value="1"/>
</dbReference>